<reference evidence="1 2" key="1">
    <citation type="submission" date="2019-02" db="EMBL/GenBank/DDBJ databases">
        <title>Deep-cultivation of Planctomycetes and their phenomic and genomic characterization uncovers novel biology.</title>
        <authorList>
            <person name="Wiegand S."/>
            <person name="Jogler M."/>
            <person name="Boedeker C."/>
            <person name="Pinto D."/>
            <person name="Vollmers J."/>
            <person name="Rivas-Marin E."/>
            <person name="Kohn T."/>
            <person name="Peeters S.H."/>
            <person name="Heuer A."/>
            <person name="Rast P."/>
            <person name="Oberbeckmann S."/>
            <person name="Bunk B."/>
            <person name="Jeske O."/>
            <person name="Meyerdierks A."/>
            <person name="Storesund J.E."/>
            <person name="Kallscheuer N."/>
            <person name="Luecker S."/>
            <person name="Lage O.M."/>
            <person name="Pohl T."/>
            <person name="Merkel B.J."/>
            <person name="Hornburger P."/>
            <person name="Mueller R.-W."/>
            <person name="Bruemmer F."/>
            <person name="Labrenz M."/>
            <person name="Spormann A.M."/>
            <person name="Op Den Camp H."/>
            <person name="Overmann J."/>
            <person name="Amann R."/>
            <person name="Jetten M.S.M."/>
            <person name="Mascher T."/>
            <person name="Medema M.H."/>
            <person name="Devos D.P."/>
            <person name="Kaster A.-K."/>
            <person name="Ovreas L."/>
            <person name="Rohde M."/>
            <person name="Galperin M.Y."/>
            <person name="Jogler C."/>
        </authorList>
    </citation>
    <scope>NUCLEOTIDE SEQUENCE [LARGE SCALE GENOMIC DNA]</scope>
    <source>
        <strain evidence="1 2">Pla52n</strain>
    </source>
</reference>
<sequence>MTLKISFESTSPIEANLFAELTQYAEPIWGRYAWHDCHWTQLSRCESGHLRGDLVVKLQSLDAGEASSQQAPEDHSAGDFISALSVLCELSHAFEIDWTLHHEFESNLGNIRKGVIGNGLVDEIETSLRVARSLAGLISDDEIDDPFSSDGEFDWRDLDGQMTWEPELVEPLLRFPDLPELDDEADSAT</sequence>
<comment type="caution">
    <text evidence="1">The sequence shown here is derived from an EMBL/GenBank/DDBJ whole genome shotgun (WGS) entry which is preliminary data.</text>
</comment>
<keyword evidence="2" id="KW-1185">Reference proteome</keyword>
<name>A0A5C6A5E9_9BACT</name>
<accession>A0A5C6A5E9</accession>
<organism evidence="1 2">
    <name type="scientific">Stieleria varia</name>
    <dbReference type="NCBI Taxonomy" id="2528005"/>
    <lineage>
        <taxon>Bacteria</taxon>
        <taxon>Pseudomonadati</taxon>
        <taxon>Planctomycetota</taxon>
        <taxon>Planctomycetia</taxon>
        <taxon>Pirellulales</taxon>
        <taxon>Pirellulaceae</taxon>
        <taxon>Stieleria</taxon>
    </lineage>
</organism>
<evidence type="ECO:0000313" key="1">
    <source>
        <dbReference type="EMBL" id="TWT94600.1"/>
    </source>
</evidence>
<dbReference type="AlphaFoldDB" id="A0A5C6A5E9"/>
<dbReference type="Proteomes" id="UP000320176">
    <property type="component" value="Unassembled WGS sequence"/>
</dbReference>
<dbReference type="EMBL" id="SJPN01000007">
    <property type="protein sequence ID" value="TWT94600.1"/>
    <property type="molecule type" value="Genomic_DNA"/>
</dbReference>
<evidence type="ECO:0000313" key="2">
    <source>
        <dbReference type="Proteomes" id="UP000320176"/>
    </source>
</evidence>
<dbReference type="OrthoDB" id="274550at2"/>
<gene>
    <name evidence="1" type="ORF">Pla52n_54210</name>
</gene>
<proteinExistence type="predicted"/>
<protein>
    <submittedName>
        <fullName evidence="1">Uncharacterized protein</fullName>
    </submittedName>
</protein>
<dbReference type="RefSeq" id="WP_146522429.1">
    <property type="nucleotide sequence ID" value="NZ_CP151726.1"/>
</dbReference>